<dbReference type="Gene3D" id="1.10.260.40">
    <property type="entry name" value="lambda repressor-like DNA-binding domains"/>
    <property type="match status" value="1"/>
</dbReference>
<feature type="domain" description="HTH cro/C1-type" evidence="1">
    <location>
        <begin position="7"/>
        <end position="51"/>
    </location>
</feature>
<organism evidence="2 3">
    <name type="scientific">[Clostridium] citroniae WAL-19142</name>
    <dbReference type="NCBI Taxonomy" id="742734"/>
    <lineage>
        <taxon>Bacteria</taxon>
        <taxon>Bacillati</taxon>
        <taxon>Bacillota</taxon>
        <taxon>Clostridia</taxon>
        <taxon>Lachnospirales</taxon>
        <taxon>Lachnospiraceae</taxon>
        <taxon>Enterocloster</taxon>
    </lineage>
</organism>
<comment type="caution">
    <text evidence="2">The sequence shown here is derived from an EMBL/GenBank/DDBJ whole genome shotgun (WGS) entry which is preliminary data.</text>
</comment>
<dbReference type="PATRIC" id="fig|742734.4.peg.902"/>
<dbReference type="InterPro" id="IPR001387">
    <property type="entry name" value="Cro/C1-type_HTH"/>
</dbReference>
<dbReference type="SUPFAM" id="SSF47413">
    <property type="entry name" value="lambda repressor-like DNA-binding domains"/>
    <property type="match status" value="1"/>
</dbReference>
<protein>
    <recommendedName>
        <fullName evidence="1">HTH cro/C1-type domain-containing protein</fullName>
    </recommendedName>
</protein>
<gene>
    <name evidence="2" type="ORF">HMPREF9470_00848</name>
</gene>
<dbReference type="PROSITE" id="PS50943">
    <property type="entry name" value="HTH_CROC1"/>
    <property type="match status" value="1"/>
</dbReference>
<sequence length="137" mass="15743">MTEGERLKALRKELDMKQGDFSEEISTTQGHISDIENDRKSLSERTIKLICLKNWNGRTVSEEWLRTGKGEMFNKMDATDLVFSHFGSIMGNASAQKKAVLSALVEMVYCVPDDKWDYIFNQFESCLKEAHKDPEED</sequence>
<reference evidence="2 3" key="1">
    <citation type="submission" date="2011-04" db="EMBL/GenBank/DDBJ databases">
        <title>The Genome Sequence of Clostridium citroniae WAL-19142.</title>
        <authorList>
            <consortium name="The Broad Institute Genome Sequencing Platform"/>
            <person name="Earl A."/>
            <person name="Ward D."/>
            <person name="Feldgarden M."/>
            <person name="Gevers D."/>
            <person name="Warren Y.A."/>
            <person name="Tyrrell K.L."/>
            <person name="Citron D.M."/>
            <person name="Goldstein E.J."/>
            <person name="Daigneault M."/>
            <person name="Allen-Vercoe E."/>
            <person name="Young S.K."/>
            <person name="Zeng Q."/>
            <person name="Gargeya S."/>
            <person name="Fitzgerald M."/>
            <person name="Haas B."/>
            <person name="Abouelleil A."/>
            <person name="Alvarado L."/>
            <person name="Arachchi H.M."/>
            <person name="Berlin A."/>
            <person name="Brown A."/>
            <person name="Chapman S.B."/>
            <person name="Chen Z."/>
            <person name="Dunbar C."/>
            <person name="Freedman E."/>
            <person name="Gearin G."/>
            <person name="Gellesch M."/>
            <person name="Goldberg J."/>
            <person name="Griggs A."/>
            <person name="Gujja S."/>
            <person name="Heilman E.R."/>
            <person name="Heiman D."/>
            <person name="Howarth C."/>
            <person name="Larson L."/>
            <person name="Lui A."/>
            <person name="MacDonald P.J."/>
            <person name="Mehta T."/>
            <person name="Montmayeur A."/>
            <person name="Murphy C."/>
            <person name="Neiman D."/>
            <person name="Pearson M."/>
            <person name="Priest M."/>
            <person name="Roberts A."/>
            <person name="Saif S."/>
            <person name="Shea T."/>
            <person name="Shenoy N."/>
            <person name="Sisk P."/>
            <person name="Stolte C."/>
            <person name="Sykes S."/>
            <person name="White J."/>
            <person name="Yandava C."/>
            <person name="Wortman J."/>
            <person name="Nusbaum C."/>
            <person name="Birren B."/>
        </authorList>
    </citation>
    <scope>NUCLEOTIDE SEQUENCE [LARGE SCALE GENOMIC DNA]</scope>
    <source>
        <strain evidence="2 3">WAL-19142</strain>
    </source>
</reference>
<dbReference type="RefSeq" id="WP_048929278.1">
    <property type="nucleotide sequence ID" value="NZ_KQ235876.1"/>
</dbReference>
<accession>A0A0J9CF33</accession>
<evidence type="ECO:0000259" key="1">
    <source>
        <dbReference type="PROSITE" id="PS50943"/>
    </source>
</evidence>
<proteinExistence type="predicted"/>
<dbReference type="AlphaFoldDB" id="A0A0J9CF33"/>
<evidence type="ECO:0000313" key="3">
    <source>
        <dbReference type="Proteomes" id="UP000037392"/>
    </source>
</evidence>
<dbReference type="SMART" id="SM00530">
    <property type="entry name" value="HTH_XRE"/>
    <property type="match status" value="1"/>
</dbReference>
<dbReference type="GeneID" id="93165622"/>
<dbReference type="CDD" id="cd00093">
    <property type="entry name" value="HTH_XRE"/>
    <property type="match status" value="1"/>
</dbReference>
<dbReference type="EMBL" id="ADLK01000005">
    <property type="protein sequence ID" value="KMW23632.1"/>
    <property type="molecule type" value="Genomic_DNA"/>
</dbReference>
<dbReference type="Proteomes" id="UP000037392">
    <property type="component" value="Unassembled WGS sequence"/>
</dbReference>
<dbReference type="GO" id="GO:0003677">
    <property type="term" value="F:DNA binding"/>
    <property type="evidence" value="ECO:0007669"/>
    <property type="project" value="InterPro"/>
</dbReference>
<dbReference type="Pfam" id="PF01381">
    <property type="entry name" value="HTH_3"/>
    <property type="match status" value="1"/>
</dbReference>
<name>A0A0J9CF33_9FIRM</name>
<dbReference type="InterPro" id="IPR010982">
    <property type="entry name" value="Lambda_DNA-bd_dom_sf"/>
</dbReference>
<evidence type="ECO:0000313" key="2">
    <source>
        <dbReference type="EMBL" id="KMW23632.1"/>
    </source>
</evidence>